<dbReference type="InterPro" id="IPR001128">
    <property type="entry name" value="Cyt_P450"/>
</dbReference>
<keyword evidence="9" id="KW-1185">Reference proteome</keyword>
<keyword evidence="2" id="KW-0349">Heme</keyword>
<comment type="caution">
    <text evidence="8">The sequence shown here is derived from an EMBL/GenBank/DDBJ whole genome shotgun (WGS) entry which is preliminary data.</text>
</comment>
<dbReference type="GO" id="GO:0004497">
    <property type="term" value="F:monooxygenase activity"/>
    <property type="evidence" value="ECO:0007669"/>
    <property type="project" value="UniProtKB-KW"/>
</dbReference>
<protein>
    <submittedName>
        <fullName evidence="8">Cytochrome p450 ii f2-like protein ii</fullName>
    </submittedName>
</protein>
<gene>
    <name evidence="8" type="ORF">PoB_004078400</name>
</gene>
<dbReference type="Gene3D" id="1.10.630.10">
    <property type="entry name" value="Cytochrome P450"/>
    <property type="match status" value="1"/>
</dbReference>
<dbReference type="InterPro" id="IPR036396">
    <property type="entry name" value="Cyt_P450_sf"/>
</dbReference>
<dbReference type="PANTHER" id="PTHR24289:SF1">
    <property type="entry name" value="STEROID 17-ALPHA-HYDROXYLASE_17,20 LYASE"/>
    <property type="match status" value="1"/>
</dbReference>
<dbReference type="AlphaFoldDB" id="A0AAV4B7F2"/>
<feature type="transmembrane region" description="Helical" evidence="7">
    <location>
        <begin position="12"/>
        <end position="31"/>
    </location>
</feature>
<dbReference type="InterPro" id="IPR002401">
    <property type="entry name" value="Cyt_P450_E_grp-I"/>
</dbReference>
<comment type="similarity">
    <text evidence="1">Belongs to the cytochrome P450 family.</text>
</comment>
<evidence type="ECO:0000313" key="9">
    <source>
        <dbReference type="Proteomes" id="UP000735302"/>
    </source>
</evidence>
<feature type="transmembrane region" description="Helical" evidence="7">
    <location>
        <begin position="76"/>
        <end position="95"/>
    </location>
</feature>
<keyword evidence="7" id="KW-0472">Membrane</keyword>
<keyword evidence="7" id="KW-0812">Transmembrane</keyword>
<dbReference type="EMBL" id="BLXT01004553">
    <property type="protein sequence ID" value="GFO14279.1"/>
    <property type="molecule type" value="Genomic_DNA"/>
</dbReference>
<keyword evidence="3" id="KW-0479">Metal-binding</keyword>
<dbReference type="PRINTS" id="PR00463">
    <property type="entry name" value="EP450I"/>
</dbReference>
<evidence type="ECO:0000256" key="5">
    <source>
        <dbReference type="ARBA" id="ARBA00023004"/>
    </source>
</evidence>
<sequence>MLSDIIELLDFNTTLLASVSILLGYCYFFALHQSKRTRHNLPPCPARPWPLVGNIFNMEEDIRTLFKTWHKQSGDIFSIYFGSTLVVVVGGFSSVKEMFVQKGAVSSDRPEMFLNKVLNAEHQF</sequence>
<dbReference type="Pfam" id="PF00067">
    <property type="entry name" value="p450"/>
    <property type="match status" value="1"/>
</dbReference>
<reference evidence="8 9" key="1">
    <citation type="journal article" date="2021" name="Elife">
        <title>Chloroplast acquisition without the gene transfer in kleptoplastic sea slugs, Plakobranchus ocellatus.</title>
        <authorList>
            <person name="Maeda T."/>
            <person name="Takahashi S."/>
            <person name="Yoshida T."/>
            <person name="Shimamura S."/>
            <person name="Takaki Y."/>
            <person name="Nagai Y."/>
            <person name="Toyoda A."/>
            <person name="Suzuki Y."/>
            <person name="Arimoto A."/>
            <person name="Ishii H."/>
            <person name="Satoh N."/>
            <person name="Nishiyama T."/>
            <person name="Hasebe M."/>
            <person name="Maruyama T."/>
            <person name="Minagawa J."/>
            <person name="Obokata J."/>
            <person name="Shigenobu S."/>
        </authorList>
    </citation>
    <scope>NUCLEOTIDE SEQUENCE [LARGE SCALE GENOMIC DNA]</scope>
</reference>
<evidence type="ECO:0000256" key="7">
    <source>
        <dbReference type="SAM" id="Phobius"/>
    </source>
</evidence>
<dbReference type="SUPFAM" id="SSF48264">
    <property type="entry name" value="Cytochrome P450"/>
    <property type="match status" value="1"/>
</dbReference>
<accession>A0AAV4B7F2</accession>
<organism evidence="8 9">
    <name type="scientific">Plakobranchus ocellatus</name>
    <dbReference type="NCBI Taxonomy" id="259542"/>
    <lineage>
        <taxon>Eukaryota</taxon>
        <taxon>Metazoa</taxon>
        <taxon>Spiralia</taxon>
        <taxon>Lophotrochozoa</taxon>
        <taxon>Mollusca</taxon>
        <taxon>Gastropoda</taxon>
        <taxon>Heterobranchia</taxon>
        <taxon>Euthyneura</taxon>
        <taxon>Panpulmonata</taxon>
        <taxon>Sacoglossa</taxon>
        <taxon>Placobranchoidea</taxon>
        <taxon>Plakobranchidae</taxon>
        <taxon>Plakobranchus</taxon>
    </lineage>
</organism>
<evidence type="ECO:0000256" key="1">
    <source>
        <dbReference type="ARBA" id="ARBA00010617"/>
    </source>
</evidence>
<keyword evidence="6" id="KW-0503">Monooxygenase</keyword>
<dbReference type="PANTHER" id="PTHR24289">
    <property type="entry name" value="STEROID 17-ALPHA-HYDROXYLASE/17,20 LYASE"/>
    <property type="match status" value="1"/>
</dbReference>
<name>A0AAV4B7F2_9GAST</name>
<evidence type="ECO:0000256" key="3">
    <source>
        <dbReference type="ARBA" id="ARBA00022723"/>
    </source>
</evidence>
<keyword evidence="5" id="KW-0408">Iron</keyword>
<evidence type="ECO:0000313" key="8">
    <source>
        <dbReference type="EMBL" id="GFO14279.1"/>
    </source>
</evidence>
<evidence type="ECO:0000256" key="2">
    <source>
        <dbReference type="ARBA" id="ARBA00022617"/>
    </source>
</evidence>
<dbReference type="Proteomes" id="UP000735302">
    <property type="component" value="Unassembled WGS sequence"/>
</dbReference>
<dbReference type="GO" id="GO:0005506">
    <property type="term" value="F:iron ion binding"/>
    <property type="evidence" value="ECO:0007669"/>
    <property type="project" value="InterPro"/>
</dbReference>
<dbReference type="GO" id="GO:0016705">
    <property type="term" value="F:oxidoreductase activity, acting on paired donors, with incorporation or reduction of molecular oxygen"/>
    <property type="evidence" value="ECO:0007669"/>
    <property type="project" value="InterPro"/>
</dbReference>
<proteinExistence type="inferred from homology"/>
<dbReference type="GO" id="GO:0020037">
    <property type="term" value="F:heme binding"/>
    <property type="evidence" value="ECO:0007669"/>
    <property type="project" value="InterPro"/>
</dbReference>
<keyword evidence="7" id="KW-1133">Transmembrane helix</keyword>
<evidence type="ECO:0000256" key="6">
    <source>
        <dbReference type="ARBA" id="ARBA00023033"/>
    </source>
</evidence>
<evidence type="ECO:0000256" key="4">
    <source>
        <dbReference type="ARBA" id="ARBA00023002"/>
    </source>
</evidence>
<keyword evidence="4" id="KW-0560">Oxidoreductase</keyword>